<dbReference type="Gene3D" id="3.40.1410.10">
    <property type="entry name" value="Chorismate lyase-like"/>
    <property type="match status" value="1"/>
</dbReference>
<gene>
    <name evidence="1" type="ORF">E1757_33615</name>
</gene>
<comment type="caution">
    <text evidence="1">The sequence shown here is derived from an EMBL/GenBank/DDBJ whole genome shotgun (WGS) entry which is preliminary data.</text>
</comment>
<dbReference type="SUPFAM" id="SSF64288">
    <property type="entry name" value="Chorismate lyase-like"/>
    <property type="match status" value="1"/>
</dbReference>
<sequence>MKALLAPVIVKQLDVNETMPFFYFERISQDVNQLPIEILQSYFRGDKYCYSISLYRD</sequence>
<proteinExistence type="predicted"/>
<dbReference type="Proteomes" id="UP000295636">
    <property type="component" value="Unassembled WGS sequence"/>
</dbReference>
<organism evidence="1 2">
    <name type="scientific">Paenibacillus piri</name>
    <dbReference type="NCBI Taxonomy" id="2547395"/>
    <lineage>
        <taxon>Bacteria</taxon>
        <taxon>Bacillati</taxon>
        <taxon>Bacillota</taxon>
        <taxon>Bacilli</taxon>
        <taxon>Bacillales</taxon>
        <taxon>Paenibacillaceae</taxon>
        <taxon>Paenibacillus</taxon>
    </lineage>
</organism>
<dbReference type="InterPro" id="IPR028978">
    <property type="entry name" value="Chorismate_lyase_/UTRA_dom_sf"/>
</dbReference>
<dbReference type="EMBL" id="SMRT01000031">
    <property type="protein sequence ID" value="TDF91039.1"/>
    <property type="molecule type" value="Genomic_DNA"/>
</dbReference>
<dbReference type="OrthoDB" id="9815017at2"/>
<evidence type="ECO:0000313" key="2">
    <source>
        <dbReference type="Proteomes" id="UP000295636"/>
    </source>
</evidence>
<evidence type="ECO:0000313" key="1">
    <source>
        <dbReference type="EMBL" id="TDF91039.1"/>
    </source>
</evidence>
<reference evidence="1 2" key="1">
    <citation type="submission" date="2019-03" db="EMBL/GenBank/DDBJ databases">
        <title>This is whole genome sequence of Paenibacillus sp MS74 strain.</title>
        <authorList>
            <person name="Trinh H.N."/>
        </authorList>
    </citation>
    <scope>NUCLEOTIDE SEQUENCE [LARGE SCALE GENOMIC DNA]</scope>
    <source>
        <strain evidence="1 2">MS74</strain>
    </source>
</reference>
<name>A0A4R5K821_9BACL</name>
<dbReference type="AlphaFoldDB" id="A0A4R5K821"/>
<keyword evidence="2" id="KW-1185">Reference proteome</keyword>
<protein>
    <submittedName>
        <fullName evidence="1">UTRA domain-containing protein</fullName>
    </submittedName>
</protein>
<accession>A0A4R5K821</accession>